<gene>
    <name evidence="1" type="ORF">M5D96_012925</name>
</gene>
<keyword evidence="2" id="KW-1185">Reference proteome</keyword>
<sequence>MVAQHRCFSTYDCGQETHVNCCMYLCMLREVSIVWDHLKTKFNYCGISIKTTGRTKSFLPYTIPLPHVCTSKSPK</sequence>
<evidence type="ECO:0000313" key="1">
    <source>
        <dbReference type="EMBL" id="KAI8034259.1"/>
    </source>
</evidence>
<dbReference type="Proteomes" id="UP001059596">
    <property type="component" value="Unassembled WGS sequence"/>
</dbReference>
<dbReference type="AlphaFoldDB" id="A0A9P9YD08"/>
<reference evidence="1" key="1">
    <citation type="journal article" date="2023" name="Genome Biol. Evol.">
        <title>Long-read-based Genome Assembly of Drosophila gunungcola Reveals Fewer Chemosensory Genes in Flower-breeding Species.</title>
        <authorList>
            <person name="Negi A."/>
            <person name="Liao B.Y."/>
            <person name="Yeh S.D."/>
        </authorList>
    </citation>
    <scope>NUCLEOTIDE SEQUENCE</scope>
    <source>
        <strain evidence="1">Sukarami</strain>
    </source>
</reference>
<name>A0A9P9YD08_9MUSC</name>
<dbReference type="EMBL" id="JAMKOV010000077">
    <property type="protein sequence ID" value="KAI8034259.1"/>
    <property type="molecule type" value="Genomic_DNA"/>
</dbReference>
<proteinExistence type="predicted"/>
<comment type="caution">
    <text evidence="1">The sequence shown here is derived from an EMBL/GenBank/DDBJ whole genome shotgun (WGS) entry which is preliminary data.</text>
</comment>
<evidence type="ECO:0000313" key="2">
    <source>
        <dbReference type="Proteomes" id="UP001059596"/>
    </source>
</evidence>
<protein>
    <submittedName>
        <fullName evidence="1">Uncharacterized protein</fullName>
    </submittedName>
</protein>
<accession>A0A9P9YD08</accession>
<organism evidence="1 2">
    <name type="scientific">Drosophila gunungcola</name>
    <name type="common">fruit fly</name>
    <dbReference type="NCBI Taxonomy" id="103775"/>
    <lineage>
        <taxon>Eukaryota</taxon>
        <taxon>Metazoa</taxon>
        <taxon>Ecdysozoa</taxon>
        <taxon>Arthropoda</taxon>
        <taxon>Hexapoda</taxon>
        <taxon>Insecta</taxon>
        <taxon>Pterygota</taxon>
        <taxon>Neoptera</taxon>
        <taxon>Endopterygota</taxon>
        <taxon>Diptera</taxon>
        <taxon>Brachycera</taxon>
        <taxon>Muscomorpha</taxon>
        <taxon>Ephydroidea</taxon>
        <taxon>Drosophilidae</taxon>
        <taxon>Drosophila</taxon>
        <taxon>Sophophora</taxon>
    </lineage>
</organism>